<evidence type="ECO:0000313" key="2">
    <source>
        <dbReference type="EMBL" id="TEB43161.1"/>
    </source>
</evidence>
<dbReference type="OrthoDB" id="881763at2"/>
<dbReference type="RefSeq" id="WP_132036733.1">
    <property type="nucleotide sequence ID" value="NZ_QWDN01000006.1"/>
</dbReference>
<proteinExistence type="predicted"/>
<name>A0A4Y7UAA0_9FLAO</name>
<gene>
    <name evidence="2" type="ORF">D0809_17155</name>
    <name evidence="1" type="ORF">EV142_106113</name>
</gene>
<protein>
    <submittedName>
        <fullName evidence="2">Uncharacterized protein</fullName>
    </submittedName>
</protein>
<reference evidence="1" key="3">
    <citation type="submission" date="2019-03" db="EMBL/GenBank/DDBJ databases">
        <authorList>
            <person name="Whitman W."/>
            <person name="Huntemann M."/>
            <person name="Clum A."/>
            <person name="Pillay M."/>
            <person name="Palaniappan K."/>
            <person name="Varghese N."/>
            <person name="Mikhailova N."/>
            <person name="Stamatis D."/>
            <person name="Reddy T."/>
            <person name="Daum C."/>
            <person name="Shapiro N."/>
            <person name="Ivanova N."/>
            <person name="Kyrpides N."/>
            <person name="Woyke T."/>
        </authorList>
    </citation>
    <scope>NUCLEOTIDE SEQUENCE</scope>
    <source>
        <strain evidence="1">P5626</strain>
    </source>
</reference>
<reference evidence="1 3" key="1">
    <citation type="journal article" date="2015" name="Stand. Genomic Sci.">
        <title>Genomic Encyclopedia of Bacterial and Archaeal Type Strains, Phase III: the genomes of soil and plant-associated and newly described type strains.</title>
        <authorList>
            <person name="Whitman W.B."/>
            <person name="Woyke T."/>
            <person name="Klenk H.P."/>
            <person name="Zhou Y."/>
            <person name="Lilburn T.G."/>
            <person name="Beck B.J."/>
            <person name="De Vos P."/>
            <person name="Vandamme P."/>
            <person name="Eisen J.A."/>
            <person name="Garrity G."/>
            <person name="Hugenholtz P."/>
            <person name="Kyrpides N.C."/>
        </authorList>
    </citation>
    <scope>NUCLEOTIDE SEQUENCE [LARGE SCALE GENOMIC DNA]</scope>
    <source>
        <strain evidence="1 3">P5626</strain>
    </source>
</reference>
<reference evidence="2 4" key="2">
    <citation type="journal article" date="2018" name="Syst. Appl. Microbiol.">
        <title>Flavobacterium circumlabens sp. nov. and Flavobacterium cupreum sp. nov., two psychrotrophic species isolated from Antarctic environmental samples.</title>
        <authorList>
            <person name="Kralova S."/>
            <person name="Busse H.J."/>
            <person name="Svec P."/>
            <person name="Maslanova I."/>
            <person name="Stankova E."/>
            <person name="Bartak M."/>
            <person name="Sedlacek I."/>
        </authorList>
    </citation>
    <scope>NUCLEOTIDE SEQUENCE [LARGE SCALE GENOMIC DNA]</scope>
    <source>
        <strain evidence="2 4">CCM 8828</strain>
    </source>
</reference>
<dbReference type="AlphaFoldDB" id="A0A4Y7UAA0"/>
<keyword evidence="3" id="KW-1185">Reference proteome</keyword>
<evidence type="ECO:0000313" key="4">
    <source>
        <dbReference type="Proteomes" id="UP000298340"/>
    </source>
</evidence>
<dbReference type="EMBL" id="QWDN01000006">
    <property type="protein sequence ID" value="TEB43161.1"/>
    <property type="molecule type" value="Genomic_DNA"/>
</dbReference>
<dbReference type="EMBL" id="SLWA01000006">
    <property type="protein sequence ID" value="TCN55424.1"/>
    <property type="molecule type" value="Genomic_DNA"/>
</dbReference>
<evidence type="ECO:0000313" key="3">
    <source>
        <dbReference type="Proteomes" id="UP000295270"/>
    </source>
</evidence>
<organism evidence="2 4">
    <name type="scientific">Flavobacterium circumlabens</name>
    <dbReference type="NCBI Taxonomy" id="2133765"/>
    <lineage>
        <taxon>Bacteria</taxon>
        <taxon>Pseudomonadati</taxon>
        <taxon>Bacteroidota</taxon>
        <taxon>Flavobacteriia</taxon>
        <taxon>Flavobacteriales</taxon>
        <taxon>Flavobacteriaceae</taxon>
        <taxon>Flavobacterium</taxon>
    </lineage>
</organism>
<accession>A0A4Y7UAA0</accession>
<dbReference type="Pfam" id="PF19765">
    <property type="entry name" value="DUF6252"/>
    <property type="match status" value="1"/>
</dbReference>
<dbReference type="PROSITE" id="PS51257">
    <property type="entry name" value="PROKAR_LIPOPROTEIN"/>
    <property type="match status" value="1"/>
</dbReference>
<dbReference type="Proteomes" id="UP000295270">
    <property type="component" value="Unassembled WGS sequence"/>
</dbReference>
<sequence>MRKIVSLFLILFMFCSCDKDGNIITEKEQLPPITNTGANTVGCLIDGKVFLPHQSGINPAVNCFYQIEGGEQYFVMNFADLRNGKNEMVVLMLRKVDVKEGEVYKLNKTFTIAPELTGALGVYSSAESQLFYTNEIVTGELKITRLDISKSIIAGTFWFDAVNDKGVKVQITEGRFDWNY</sequence>
<comment type="caution">
    <text evidence="2">The sequence shown here is derived from an EMBL/GenBank/DDBJ whole genome shotgun (WGS) entry which is preliminary data.</text>
</comment>
<dbReference type="Proteomes" id="UP000298340">
    <property type="component" value="Unassembled WGS sequence"/>
</dbReference>
<evidence type="ECO:0000313" key="1">
    <source>
        <dbReference type="EMBL" id="TCN55424.1"/>
    </source>
</evidence>
<dbReference type="InterPro" id="IPR046219">
    <property type="entry name" value="DUF6252"/>
</dbReference>